<keyword evidence="1" id="KW-1133">Transmembrane helix</keyword>
<reference evidence="2 3" key="1">
    <citation type="submission" date="2017-11" db="EMBL/GenBank/DDBJ databases">
        <title>Genomic Encyclopedia of Archaeal and Bacterial Type Strains, Phase II (KMG-II): From Individual Species to Whole Genera.</title>
        <authorList>
            <person name="Goeker M."/>
        </authorList>
    </citation>
    <scope>NUCLEOTIDE SEQUENCE [LARGE SCALE GENOMIC DNA]</scope>
    <source>
        <strain evidence="2 3">DSM 25625</strain>
    </source>
</reference>
<keyword evidence="3" id="KW-1185">Reference proteome</keyword>
<evidence type="ECO:0000256" key="1">
    <source>
        <dbReference type="SAM" id="Phobius"/>
    </source>
</evidence>
<keyword evidence="1" id="KW-0472">Membrane</keyword>
<gene>
    <name evidence="2" type="ORF">CLV54_1807</name>
</gene>
<dbReference type="OrthoDB" id="3429068at2"/>
<proteinExistence type="predicted"/>
<dbReference type="RefSeq" id="WP_100344622.1">
    <property type="nucleotide sequence ID" value="NZ_PGFB01000003.1"/>
</dbReference>
<feature type="transmembrane region" description="Helical" evidence="1">
    <location>
        <begin position="54"/>
        <end position="74"/>
    </location>
</feature>
<accession>A0A2M9BVQ7</accession>
<feature type="transmembrane region" description="Helical" evidence="1">
    <location>
        <begin position="81"/>
        <end position="103"/>
    </location>
</feature>
<feature type="transmembrane region" description="Helical" evidence="1">
    <location>
        <begin position="123"/>
        <end position="147"/>
    </location>
</feature>
<comment type="caution">
    <text evidence="2">The sequence shown here is derived from an EMBL/GenBank/DDBJ whole genome shotgun (WGS) entry which is preliminary data.</text>
</comment>
<evidence type="ECO:0000313" key="2">
    <source>
        <dbReference type="EMBL" id="PJJ62015.1"/>
    </source>
</evidence>
<dbReference type="AlphaFoldDB" id="A0A2M9BVQ7"/>
<dbReference type="Proteomes" id="UP000230161">
    <property type="component" value="Unassembled WGS sequence"/>
</dbReference>
<dbReference type="EMBL" id="PGFB01000003">
    <property type="protein sequence ID" value="PJJ62015.1"/>
    <property type="molecule type" value="Genomic_DNA"/>
</dbReference>
<keyword evidence="1" id="KW-0812">Transmembrane</keyword>
<sequence>MIGVLIAAHVVAALLAIGPIAVAASLFPRAARALAADPADPRAGAAATLLHRVSRIYTIVAIAVPALGLAIAIPTGKLGQAWLLISLALTLVAAIVLAAGILPVQQRVLARARANEPTRIPALATRAAMLAGVFNLLWVVVAVLMVLQPGAPRYGA</sequence>
<organism evidence="2 3">
    <name type="scientific">Compostimonas suwonensis</name>
    <dbReference type="NCBI Taxonomy" id="1048394"/>
    <lineage>
        <taxon>Bacteria</taxon>
        <taxon>Bacillati</taxon>
        <taxon>Actinomycetota</taxon>
        <taxon>Actinomycetes</taxon>
        <taxon>Micrococcales</taxon>
        <taxon>Microbacteriaceae</taxon>
        <taxon>Compostimonas</taxon>
    </lineage>
</organism>
<evidence type="ECO:0000313" key="3">
    <source>
        <dbReference type="Proteomes" id="UP000230161"/>
    </source>
</evidence>
<protein>
    <submittedName>
        <fullName evidence="2">Uncharacterized protein</fullName>
    </submittedName>
</protein>
<name>A0A2M9BVQ7_9MICO</name>